<evidence type="ECO:0000313" key="3">
    <source>
        <dbReference type="EMBL" id="KAJ7720476.1"/>
    </source>
</evidence>
<proteinExistence type="predicted"/>
<dbReference type="AlphaFoldDB" id="A0AAD7HGX5"/>
<feature type="compositionally biased region" description="Polar residues" evidence="2">
    <location>
        <begin position="1"/>
        <end position="19"/>
    </location>
</feature>
<feature type="coiled-coil region" evidence="1">
    <location>
        <begin position="45"/>
        <end position="72"/>
    </location>
</feature>
<sequence length="164" mass="18499">MGSANSTIQDSPVSFSQELVDTLADNAAAPTPSPERQNTIDSHIRARIQAELQHLRAEEQSVREQIEAALEKENLDRERAMAGDPESVKTSTTLLEDLHHVREKVDRFHARRDLAEFPGLREDSDTLVACYKNNPTTPLDCWQQVDKFKASVAQIEQQHIKSLQ</sequence>
<accession>A0AAD7HGX5</accession>
<dbReference type="EMBL" id="JARJLG010000278">
    <property type="protein sequence ID" value="KAJ7720476.1"/>
    <property type="molecule type" value="Genomic_DNA"/>
</dbReference>
<feature type="region of interest" description="Disordered" evidence="2">
    <location>
        <begin position="1"/>
        <end position="42"/>
    </location>
</feature>
<evidence type="ECO:0008006" key="5">
    <source>
        <dbReference type="Google" id="ProtNLM"/>
    </source>
</evidence>
<evidence type="ECO:0000256" key="2">
    <source>
        <dbReference type="SAM" id="MobiDB-lite"/>
    </source>
</evidence>
<name>A0AAD7HGX5_9AGAR</name>
<dbReference type="InterPro" id="IPR012471">
    <property type="entry name" value="DUF1690"/>
</dbReference>
<evidence type="ECO:0000256" key="1">
    <source>
        <dbReference type="SAM" id="Coils"/>
    </source>
</evidence>
<keyword evidence="4" id="KW-1185">Reference proteome</keyword>
<comment type="caution">
    <text evidence="3">The sequence shown here is derived from an EMBL/GenBank/DDBJ whole genome shotgun (WGS) entry which is preliminary data.</text>
</comment>
<reference evidence="3" key="1">
    <citation type="submission" date="2023-03" db="EMBL/GenBank/DDBJ databases">
        <title>Massive genome expansion in bonnet fungi (Mycena s.s.) driven by repeated elements and novel gene families across ecological guilds.</title>
        <authorList>
            <consortium name="Lawrence Berkeley National Laboratory"/>
            <person name="Harder C.B."/>
            <person name="Miyauchi S."/>
            <person name="Viragh M."/>
            <person name="Kuo A."/>
            <person name="Thoen E."/>
            <person name="Andreopoulos B."/>
            <person name="Lu D."/>
            <person name="Skrede I."/>
            <person name="Drula E."/>
            <person name="Henrissat B."/>
            <person name="Morin E."/>
            <person name="Kohler A."/>
            <person name="Barry K."/>
            <person name="LaButti K."/>
            <person name="Morin E."/>
            <person name="Salamov A."/>
            <person name="Lipzen A."/>
            <person name="Mereny Z."/>
            <person name="Hegedus B."/>
            <person name="Baldrian P."/>
            <person name="Stursova M."/>
            <person name="Weitz H."/>
            <person name="Taylor A."/>
            <person name="Grigoriev I.V."/>
            <person name="Nagy L.G."/>
            <person name="Martin F."/>
            <person name="Kauserud H."/>
        </authorList>
    </citation>
    <scope>NUCLEOTIDE SEQUENCE</scope>
    <source>
        <strain evidence="3">CBHHK188m</strain>
    </source>
</reference>
<dbReference type="Pfam" id="PF07956">
    <property type="entry name" value="DUF1690"/>
    <property type="match status" value="1"/>
</dbReference>
<evidence type="ECO:0000313" key="4">
    <source>
        <dbReference type="Proteomes" id="UP001215280"/>
    </source>
</evidence>
<protein>
    <recommendedName>
        <fullName evidence="5">DUF1690-domain-containing protein</fullName>
    </recommendedName>
</protein>
<organism evidence="3 4">
    <name type="scientific">Mycena maculata</name>
    <dbReference type="NCBI Taxonomy" id="230809"/>
    <lineage>
        <taxon>Eukaryota</taxon>
        <taxon>Fungi</taxon>
        <taxon>Dikarya</taxon>
        <taxon>Basidiomycota</taxon>
        <taxon>Agaricomycotina</taxon>
        <taxon>Agaricomycetes</taxon>
        <taxon>Agaricomycetidae</taxon>
        <taxon>Agaricales</taxon>
        <taxon>Marasmiineae</taxon>
        <taxon>Mycenaceae</taxon>
        <taxon>Mycena</taxon>
    </lineage>
</organism>
<gene>
    <name evidence="3" type="ORF">DFH07DRAFT_305972</name>
</gene>
<dbReference type="Proteomes" id="UP001215280">
    <property type="component" value="Unassembled WGS sequence"/>
</dbReference>
<keyword evidence="1" id="KW-0175">Coiled coil</keyword>